<gene>
    <name evidence="1" type="ORF">ACFOKF_16605</name>
</gene>
<sequence length="167" mass="17540">MSGRPTHRLKADGSLVWPEGYAPADIEALPATYYAAGDLAAIEAALLAKVDRQREKLRATVMTQGTGQSYAYAQKAGEVYDYRNVVGSLLAGMTVPQRTARFPFAMAEATATGETLAAVITRFETGMAASRAKIAKVEAAAVAGKRAIRAAGSTAAKQAAFAAINWN</sequence>
<dbReference type="EMBL" id="JBHRVU010000004">
    <property type="protein sequence ID" value="MFC3442796.1"/>
    <property type="molecule type" value="Genomic_DNA"/>
</dbReference>
<comment type="caution">
    <text evidence="1">The sequence shown here is derived from an EMBL/GenBank/DDBJ whole genome shotgun (WGS) entry which is preliminary data.</text>
</comment>
<dbReference type="Proteomes" id="UP001595681">
    <property type="component" value="Unassembled WGS sequence"/>
</dbReference>
<organism evidence="1 2">
    <name type="scientific">Sphingobium rhizovicinum</name>
    <dbReference type="NCBI Taxonomy" id="432308"/>
    <lineage>
        <taxon>Bacteria</taxon>
        <taxon>Pseudomonadati</taxon>
        <taxon>Pseudomonadota</taxon>
        <taxon>Alphaproteobacteria</taxon>
        <taxon>Sphingomonadales</taxon>
        <taxon>Sphingomonadaceae</taxon>
        <taxon>Sphingobium</taxon>
    </lineage>
</organism>
<accession>A0ABV7NKX7</accession>
<evidence type="ECO:0000313" key="2">
    <source>
        <dbReference type="Proteomes" id="UP001595681"/>
    </source>
</evidence>
<proteinExistence type="predicted"/>
<protein>
    <recommendedName>
        <fullName evidence="3">Phage tail protein</fullName>
    </recommendedName>
</protein>
<reference evidence="2" key="1">
    <citation type="journal article" date="2019" name="Int. J. Syst. Evol. Microbiol.">
        <title>The Global Catalogue of Microorganisms (GCM) 10K type strain sequencing project: providing services to taxonomists for standard genome sequencing and annotation.</title>
        <authorList>
            <consortium name="The Broad Institute Genomics Platform"/>
            <consortium name="The Broad Institute Genome Sequencing Center for Infectious Disease"/>
            <person name="Wu L."/>
            <person name="Ma J."/>
        </authorList>
    </citation>
    <scope>NUCLEOTIDE SEQUENCE [LARGE SCALE GENOMIC DNA]</scope>
    <source>
        <strain evidence="2">CCM 7491</strain>
    </source>
</reference>
<evidence type="ECO:0000313" key="1">
    <source>
        <dbReference type="EMBL" id="MFC3442796.1"/>
    </source>
</evidence>
<evidence type="ECO:0008006" key="3">
    <source>
        <dbReference type="Google" id="ProtNLM"/>
    </source>
</evidence>
<name>A0ABV7NKX7_9SPHN</name>
<keyword evidence="2" id="KW-1185">Reference proteome</keyword>
<dbReference type="RefSeq" id="WP_380797048.1">
    <property type="nucleotide sequence ID" value="NZ_JBHRVU010000004.1"/>
</dbReference>